<feature type="domain" description="YspA cpYpsA-related SLOG" evidence="1">
    <location>
        <begin position="1"/>
        <end position="76"/>
    </location>
</feature>
<evidence type="ECO:0000313" key="3">
    <source>
        <dbReference type="Proteomes" id="UP001058271"/>
    </source>
</evidence>
<dbReference type="Pfam" id="PF10686">
    <property type="entry name" value="YAcAr"/>
    <property type="match status" value="1"/>
</dbReference>
<name>A0ABY5Z648_9ACTN</name>
<sequence length="141" mass="15351">MRILVTGSRTWDDEASIRFCLDTITKEALAAGDDHITVVHGACPSGADAIADKWTRERGLLWPIRAERHPALWDTHGKRAGFARNNHMVSLGADLCMAFIRDRSNGATHCANAAEAAGIPVKVIDYDDVTAARDVPREEAS</sequence>
<proteinExistence type="predicted"/>
<gene>
    <name evidence="2" type="ORF">Drose_04420</name>
</gene>
<protein>
    <submittedName>
        <fullName evidence="2">DUF2493 domain-containing protein</fullName>
    </submittedName>
</protein>
<evidence type="ECO:0000259" key="1">
    <source>
        <dbReference type="Pfam" id="PF10686"/>
    </source>
</evidence>
<dbReference type="EMBL" id="CP073721">
    <property type="protein sequence ID" value="UWZ37535.1"/>
    <property type="molecule type" value="Genomic_DNA"/>
</dbReference>
<dbReference type="Proteomes" id="UP001058271">
    <property type="component" value="Chromosome"/>
</dbReference>
<accession>A0ABY5Z648</accession>
<organism evidence="2 3">
    <name type="scientific">Dactylosporangium roseum</name>
    <dbReference type="NCBI Taxonomy" id="47989"/>
    <lineage>
        <taxon>Bacteria</taxon>
        <taxon>Bacillati</taxon>
        <taxon>Actinomycetota</taxon>
        <taxon>Actinomycetes</taxon>
        <taxon>Micromonosporales</taxon>
        <taxon>Micromonosporaceae</taxon>
        <taxon>Dactylosporangium</taxon>
    </lineage>
</organism>
<evidence type="ECO:0000313" key="2">
    <source>
        <dbReference type="EMBL" id="UWZ37535.1"/>
    </source>
</evidence>
<dbReference type="InterPro" id="IPR019627">
    <property type="entry name" value="YAcAr"/>
</dbReference>
<dbReference type="RefSeq" id="WP_260726891.1">
    <property type="nucleotide sequence ID" value="NZ_BAAABS010000070.1"/>
</dbReference>
<reference evidence="2" key="1">
    <citation type="submission" date="2021-04" db="EMBL/GenBank/DDBJ databases">
        <title>Biosynthetic gene clusters of Dactylosporangioum roseum.</title>
        <authorList>
            <person name="Hartkoorn R.C."/>
            <person name="Beaudoing E."/>
            <person name="Hot D."/>
            <person name="Moureu S."/>
        </authorList>
    </citation>
    <scope>NUCLEOTIDE SEQUENCE</scope>
    <source>
        <strain evidence="2">NRRL B-16295</strain>
    </source>
</reference>
<keyword evidence="3" id="KW-1185">Reference proteome</keyword>